<dbReference type="InterPro" id="IPR039226">
    <property type="entry name" value="Ski3/TTC37"/>
</dbReference>
<reference evidence="4" key="2">
    <citation type="submission" date="2024-08" db="UniProtKB">
        <authorList>
            <consortium name="EnsemblMetazoa"/>
        </authorList>
    </citation>
    <scope>IDENTIFICATION</scope>
</reference>
<feature type="repeat" description="TPR" evidence="3">
    <location>
        <begin position="568"/>
        <end position="601"/>
    </location>
</feature>
<dbReference type="Pfam" id="PF13432">
    <property type="entry name" value="TPR_16"/>
    <property type="match status" value="2"/>
</dbReference>
<keyword evidence="2 3" id="KW-0802">TPR repeat</keyword>
<evidence type="ECO:0000256" key="1">
    <source>
        <dbReference type="ARBA" id="ARBA00022737"/>
    </source>
</evidence>
<name>A0AAR5Q025_DENPD</name>
<dbReference type="PANTHER" id="PTHR15704">
    <property type="entry name" value="SUPERKILLER 3 PROTEIN-RELATED"/>
    <property type="match status" value="1"/>
</dbReference>
<accession>A0AAR5Q025</accession>
<dbReference type="KEGG" id="dpa:109542019"/>
<dbReference type="GO" id="GO:0006401">
    <property type="term" value="P:RNA catabolic process"/>
    <property type="evidence" value="ECO:0007669"/>
    <property type="project" value="InterPro"/>
</dbReference>
<organism evidence="4 5">
    <name type="scientific">Dendroctonus ponderosae</name>
    <name type="common">Mountain pine beetle</name>
    <dbReference type="NCBI Taxonomy" id="77166"/>
    <lineage>
        <taxon>Eukaryota</taxon>
        <taxon>Metazoa</taxon>
        <taxon>Ecdysozoa</taxon>
        <taxon>Arthropoda</taxon>
        <taxon>Hexapoda</taxon>
        <taxon>Insecta</taxon>
        <taxon>Pterygota</taxon>
        <taxon>Neoptera</taxon>
        <taxon>Endopterygota</taxon>
        <taxon>Coleoptera</taxon>
        <taxon>Polyphaga</taxon>
        <taxon>Cucujiformia</taxon>
        <taxon>Curculionidae</taxon>
        <taxon>Scolytinae</taxon>
        <taxon>Dendroctonus</taxon>
    </lineage>
</organism>
<feature type="repeat" description="TPR" evidence="3">
    <location>
        <begin position="37"/>
        <end position="70"/>
    </location>
</feature>
<dbReference type="SUPFAM" id="SSF48452">
    <property type="entry name" value="TPR-like"/>
    <property type="match status" value="4"/>
</dbReference>
<evidence type="ECO:0000256" key="3">
    <source>
        <dbReference type="PROSITE-ProRule" id="PRU00339"/>
    </source>
</evidence>
<sequence length="1307" mass="146622">MDIKTLLKQARAALKAKDFAAALKVSKSIVKQDKNSYMGLVFLGLALQEVGPTHQALKAFQKAIDLDAANPLAWQGLISYHEKLNSDSSQTELLKLYKAYLAIETNEAKLLEYAKRLLGLNGQGDALETCKVLLSTANKCSTEARVEIAKLVAHHLESGVETKLLDLYEACLELLLPSAAVSEGFYSSYITVLNKSRQMLRVLEHSQKMHELFPSSVVALSWICKVFNEMSIEENSEVDSITPKIGGFTAKLLNLEPANAMALFTQAVLLFRDRNVFEAREKLLLVTKQRQGLVYAWVLLTDVLIRLRLSSEALASLARSQKLVRSLTNPVLLHKVRIQHLEILSLSDNVDDWQKCLDIAAEDVDQNQCLEPLIRASVNLQEFSLAEKHISALESLKPEAAHAFKIRLYRKQGKYTAAQQLIEEFTCNSTDWWIEVGLLHWEMGQFSKCLDPFLKAAKCDPSNFACFVHLGQYYNRVGHLDKARRCYEKAFKLNPASPEAGSELSKVYRKLKNWESNLSLLLNLTEGLVDSANVWAWLQLGLTYLEQGNPVNALEYLRIVIRIDPENTNCWESLGDAYFAKGAFTSALKCYQKALDLSEFSLYSALQVAYIKKVLGDYVEAQADFEAILTRSNQYVPALKGLSETCLCQARECLKNQRLGAARDFVQDAVNKVTLAITQRSELTCLWKLLADCVMFVAQLPEKYSCLKLPHLPASGSPQKSAILEQTELFEWATKFYCKAVSSAEDNPFLWHDLGTCYLQYACNHNDPVKKNELLNNAISIAQHCTSLNPEYWQHWNLLGVAAVLREPPNYALAQHSFIKAVIAESNSAVAWTNLGILYLRMEDLELANKAFGEGQRSDPNYVNCWIGQAIIAEAMGHSDAMGLFRHSTQLQQHQEGSLGYGHWVCDSLINRKCNDKSWEYNINNMHAIPAAFDNVLWFTEKSPDSSCAWNMLGLLAERMGLLGSAKKAFKHALVLAERAHKDLARTNYGRLLYRTGEYEEAIEMFSHVEAATFSSGAGFALALFRNGQYEESYAAYEQALHWLTEEQTSQSELLVALASMAYKFQGADAAKTLLFQSIGLNPPSPWSLYATFALSLLQKDWKLSQLVLKELVALETSSFGLNHNQPEFIYHYATLLSQFYLLKNDRKEALAGLSRLVHKYPNIGSTWLSLSQMILRLEVDKGRLQAGANCANIALKLGQRNMDASKVQCLAALSFQRAGDWKRAALFAQKAIHLCPDQADGWATLIRPLQSLQAGELCQKLPGYFARVECNETIRSWVQKVLSVDLMRPISKATFFVKKAFSASCA</sequence>
<dbReference type="Pfam" id="PF13181">
    <property type="entry name" value="TPR_8"/>
    <property type="match status" value="1"/>
</dbReference>
<dbReference type="InterPro" id="IPR019734">
    <property type="entry name" value="TPR_rpt"/>
</dbReference>
<feature type="repeat" description="TPR" evidence="3">
    <location>
        <begin position="430"/>
        <end position="463"/>
    </location>
</feature>
<dbReference type="Proteomes" id="UP000019118">
    <property type="component" value="Unassembled WGS sequence"/>
</dbReference>
<keyword evidence="1" id="KW-0677">Repeat</keyword>
<proteinExistence type="predicted"/>
<dbReference type="PROSITE" id="PS50005">
    <property type="entry name" value="TPR"/>
    <property type="match status" value="6"/>
</dbReference>
<dbReference type="GeneID" id="109542019"/>
<evidence type="ECO:0000313" key="5">
    <source>
        <dbReference type="Proteomes" id="UP000019118"/>
    </source>
</evidence>
<evidence type="ECO:0000256" key="2">
    <source>
        <dbReference type="ARBA" id="ARBA00022803"/>
    </source>
</evidence>
<dbReference type="PANTHER" id="PTHR15704:SF7">
    <property type="entry name" value="SUPERKILLER COMPLEX PROTEIN 3"/>
    <property type="match status" value="1"/>
</dbReference>
<dbReference type="GO" id="GO:0055087">
    <property type="term" value="C:Ski complex"/>
    <property type="evidence" value="ECO:0007669"/>
    <property type="project" value="InterPro"/>
</dbReference>
<evidence type="ECO:0008006" key="6">
    <source>
        <dbReference type="Google" id="ProtNLM"/>
    </source>
</evidence>
<reference evidence="5" key="1">
    <citation type="journal article" date="2013" name="Genome Biol.">
        <title>Draft genome of the mountain pine beetle, Dendroctonus ponderosae Hopkins, a major forest pest.</title>
        <authorList>
            <person name="Keeling C.I."/>
            <person name="Yuen M.M."/>
            <person name="Liao N.Y."/>
            <person name="Docking T.R."/>
            <person name="Chan S.K."/>
            <person name="Taylor G.A."/>
            <person name="Palmquist D.L."/>
            <person name="Jackman S.D."/>
            <person name="Nguyen A."/>
            <person name="Li M."/>
            <person name="Henderson H."/>
            <person name="Janes J.K."/>
            <person name="Zhao Y."/>
            <person name="Pandoh P."/>
            <person name="Moore R."/>
            <person name="Sperling F.A."/>
            <person name="Huber D.P."/>
            <person name="Birol I."/>
            <person name="Jones S.J."/>
            <person name="Bohlmann J."/>
        </authorList>
    </citation>
    <scope>NUCLEOTIDE SEQUENCE</scope>
</reference>
<keyword evidence="5" id="KW-1185">Reference proteome</keyword>
<feature type="repeat" description="TPR" evidence="3">
    <location>
        <begin position="534"/>
        <end position="567"/>
    </location>
</feature>
<protein>
    <recommendedName>
        <fullName evidence="6">Tetratricopeptide repeat protein 37</fullName>
    </recommendedName>
</protein>
<dbReference type="SMART" id="SM00028">
    <property type="entry name" value="TPR"/>
    <property type="match status" value="10"/>
</dbReference>
<evidence type="ECO:0000313" key="4">
    <source>
        <dbReference type="EnsemblMetazoa" id="XP_019766605.1"/>
    </source>
</evidence>
<dbReference type="EnsemblMetazoa" id="XM_019911046.1">
    <property type="protein sequence ID" value="XP_019766605.1"/>
    <property type="gene ID" value="LOC109542019"/>
</dbReference>
<dbReference type="InterPro" id="IPR011990">
    <property type="entry name" value="TPR-like_helical_dom_sf"/>
</dbReference>
<feature type="repeat" description="TPR" evidence="3">
    <location>
        <begin position="829"/>
        <end position="862"/>
    </location>
</feature>
<dbReference type="Gene3D" id="1.25.40.10">
    <property type="entry name" value="Tetratricopeptide repeat domain"/>
    <property type="match status" value="7"/>
</dbReference>
<feature type="repeat" description="TPR" evidence="3">
    <location>
        <begin position="464"/>
        <end position="497"/>
    </location>
</feature>